<dbReference type="Proteomes" id="UP001597561">
    <property type="component" value="Unassembled WGS sequence"/>
</dbReference>
<organism evidence="2 3">
    <name type="scientific">Jeotgalibacillus terrae</name>
    <dbReference type="NCBI Taxonomy" id="587735"/>
    <lineage>
        <taxon>Bacteria</taxon>
        <taxon>Bacillati</taxon>
        <taxon>Bacillota</taxon>
        <taxon>Bacilli</taxon>
        <taxon>Bacillales</taxon>
        <taxon>Caryophanaceae</taxon>
        <taxon>Jeotgalibacillus</taxon>
    </lineage>
</organism>
<reference evidence="3" key="1">
    <citation type="journal article" date="2019" name="Int. J. Syst. Evol. Microbiol.">
        <title>The Global Catalogue of Microorganisms (GCM) 10K type strain sequencing project: providing services to taxonomists for standard genome sequencing and annotation.</title>
        <authorList>
            <consortium name="The Broad Institute Genomics Platform"/>
            <consortium name="The Broad Institute Genome Sequencing Center for Infectious Disease"/>
            <person name="Wu L."/>
            <person name="Ma J."/>
        </authorList>
    </citation>
    <scope>NUCLEOTIDE SEQUENCE [LARGE SCALE GENOMIC DNA]</scope>
    <source>
        <strain evidence="3">KCTC 13528</strain>
    </source>
</reference>
<evidence type="ECO:0000313" key="3">
    <source>
        <dbReference type="Proteomes" id="UP001597561"/>
    </source>
</evidence>
<dbReference type="InterPro" id="IPR002826">
    <property type="entry name" value="MptE-like"/>
</dbReference>
<comment type="caution">
    <text evidence="2">The sequence shown here is derived from an EMBL/GenBank/DDBJ whole genome shotgun (WGS) entry which is preliminary data.</text>
</comment>
<feature type="domain" description="6-hydroxymethylpterin diphosphokinase MptE-like" evidence="1">
    <location>
        <begin position="201"/>
        <end position="377"/>
    </location>
</feature>
<accession>A0ABW5ZC37</accession>
<dbReference type="Pfam" id="PF01973">
    <property type="entry name" value="MptE-like"/>
    <property type="match status" value="1"/>
</dbReference>
<dbReference type="PANTHER" id="PTHR41786">
    <property type="entry name" value="MOTILITY ACCESSORY FACTOR MAF"/>
    <property type="match status" value="1"/>
</dbReference>
<dbReference type="RefSeq" id="WP_204730202.1">
    <property type="nucleotide sequence ID" value="NZ_JAFBDK010000014.1"/>
</dbReference>
<name>A0ABW5ZC37_9BACL</name>
<dbReference type="EMBL" id="JBHUPG010000001">
    <property type="protein sequence ID" value="MFD2910464.1"/>
    <property type="molecule type" value="Genomic_DNA"/>
</dbReference>
<dbReference type="PANTHER" id="PTHR41786:SF1">
    <property type="entry name" value="6-HYDROXYMETHYLPTERIN DIPHOSPHOKINASE MPTE-LIKE DOMAIN-CONTAINING PROTEIN"/>
    <property type="match status" value="1"/>
</dbReference>
<keyword evidence="3" id="KW-1185">Reference proteome</keyword>
<evidence type="ECO:0000259" key="1">
    <source>
        <dbReference type="Pfam" id="PF01973"/>
    </source>
</evidence>
<gene>
    <name evidence="2" type="ORF">ACFS5P_01095</name>
</gene>
<proteinExistence type="predicted"/>
<sequence>MVKYNEILDVIDPSLREQLLSQGNTEENIIIEKARRNGKTIKYLSNNSIFYLTSKFDPINEAEKFAALSKEKIEETDNLIILGAGLGYILSSIIDIKPNINLFIVEPNHELLKIFIKTDLSKKVLKNIKYICDKVDEDKMMKILNKSYKLGGDINYLVTPGFSKVYSTEEKILGGLLLNHLKNKKSSLVTNMAFQERWALNSIKNFPFVLKTFNAIELLKTQYDLSKPAILVAAGPSLNYEFEHLKIIKQKKLAYIFAVGSAISALIRNDIRPDFFCTYDPQAHNYKVSEVLIEQDINDVTMLFGTSVGYETVERHTGPKAHFITSQDKLSSQLIDCENLNEKTINDAPSIAIMTYQLLSKAGFKEIVLVGQNLSFDGKQRYAIGIEYESGASVISDEDEKKLTEVESVLSGTVFSDEGYSRMRSELEHYIQRNVEVETINTTVNGAKINGTKFIELKDLIKKWEEKVTDNDLIKKDLITPPLLKNKIRKLEDDSNGISRLINNLSKELNYLQNTMQPSKIENKLQRIDQINEEIKNNLYFHAIINTSIKHELTIINDKIRKSKNTKSIYERKKVLVDAFENYIMTLKNKDQLFQPVFSEMINQLKEKDF</sequence>
<evidence type="ECO:0000313" key="2">
    <source>
        <dbReference type="EMBL" id="MFD2910464.1"/>
    </source>
</evidence>
<protein>
    <submittedName>
        <fullName evidence="2">Motility associated factor glycosyltransferase family protein</fullName>
    </submittedName>
</protein>